<name>A0A2N0Z394_9BACI</name>
<keyword evidence="1" id="KW-1133">Transmembrane helix</keyword>
<dbReference type="Proteomes" id="UP000233375">
    <property type="component" value="Unassembled WGS sequence"/>
</dbReference>
<protein>
    <submittedName>
        <fullName evidence="2">Uncharacterized protein</fullName>
    </submittedName>
</protein>
<gene>
    <name evidence="2" type="ORF">CWS01_09465</name>
</gene>
<reference evidence="2 3" key="1">
    <citation type="journal article" date="2003" name="Int. J. Syst. Evol. Microbiol.">
        <title>Bacillus nealsonii sp. nov., isolated from a spacecraft-assembly facility, whose spores are gamma-radiation resistant.</title>
        <authorList>
            <person name="Venkateswaran K."/>
            <person name="Kempf M."/>
            <person name="Chen F."/>
            <person name="Satomi M."/>
            <person name="Nicholson W."/>
            <person name="Kern R."/>
        </authorList>
    </citation>
    <scope>NUCLEOTIDE SEQUENCE [LARGE SCALE GENOMIC DNA]</scope>
    <source>
        <strain evidence="2 3">FO-92</strain>
    </source>
</reference>
<organism evidence="2 3">
    <name type="scientific">Niallia nealsonii</name>
    <dbReference type="NCBI Taxonomy" id="115979"/>
    <lineage>
        <taxon>Bacteria</taxon>
        <taxon>Bacillati</taxon>
        <taxon>Bacillota</taxon>
        <taxon>Bacilli</taxon>
        <taxon>Bacillales</taxon>
        <taxon>Bacillaceae</taxon>
        <taxon>Niallia</taxon>
    </lineage>
</organism>
<keyword evidence="1" id="KW-0812">Transmembrane</keyword>
<dbReference type="EMBL" id="PISE01000017">
    <property type="protein sequence ID" value="PKG23983.1"/>
    <property type="molecule type" value="Genomic_DNA"/>
</dbReference>
<keyword evidence="1" id="KW-0472">Membrane</keyword>
<evidence type="ECO:0000313" key="2">
    <source>
        <dbReference type="EMBL" id="PKG23983.1"/>
    </source>
</evidence>
<dbReference type="AlphaFoldDB" id="A0A2N0Z394"/>
<evidence type="ECO:0000313" key="3">
    <source>
        <dbReference type="Proteomes" id="UP000233375"/>
    </source>
</evidence>
<sequence length="70" mass="8111">MEWSTTETLIPLLLIYFFLHCFVPSIFCRKEHLGIETVLLGYSYGNTHDDVTAIVKKAEIEQVFLPALFF</sequence>
<comment type="caution">
    <text evidence="2">The sequence shown here is derived from an EMBL/GenBank/DDBJ whole genome shotgun (WGS) entry which is preliminary data.</text>
</comment>
<accession>A0A2N0Z394</accession>
<proteinExistence type="predicted"/>
<feature type="transmembrane region" description="Helical" evidence="1">
    <location>
        <begin position="12"/>
        <end position="28"/>
    </location>
</feature>
<evidence type="ECO:0000256" key="1">
    <source>
        <dbReference type="SAM" id="Phobius"/>
    </source>
</evidence>
<keyword evidence="3" id="KW-1185">Reference proteome</keyword>